<proteinExistence type="predicted"/>
<dbReference type="InterPro" id="IPR006674">
    <property type="entry name" value="HD_domain"/>
</dbReference>
<name>A0A5B8UCC4_9ACTN</name>
<dbReference type="InterPro" id="IPR050124">
    <property type="entry name" value="tRNA_CCA-adding_enzyme"/>
</dbReference>
<dbReference type="KEGG" id="bsol:FSW04_21710"/>
<dbReference type="Proteomes" id="UP000321805">
    <property type="component" value="Chromosome"/>
</dbReference>
<reference evidence="3 4" key="1">
    <citation type="journal article" date="2018" name="J. Microbiol.">
        <title>Baekduia soli gen. nov., sp. nov., a novel bacterium isolated from the soil of Baekdu Mountain and proposal of a novel family name, Baekduiaceae fam. nov.</title>
        <authorList>
            <person name="An D.S."/>
            <person name="Siddiqi M.Z."/>
            <person name="Kim K.H."/>
            <person name="Yu H.S."/>
            <person name="Im W.T."/>
        </authorList>
    </citation>
    <scope>NUCLEOTIDE SEQUENCE [LARGE SCALE GENOMIC DNA]</scope>
    <source>
        <strain evidence="3 4">BR7-21</strain>
    </source>
</reference>
<keyword evidence="1" id="KW-0547">Nucleotide-binding</keyword>
<organism evidence="3 4">
    <name type="scientific">Baekduia soli</name>
    <dbReference type="NCBI Taxonomy" id="496014"/>
    <lineage>
        <taxon>Bacteria</taxon>
        <taxon>Bacillati</taxon>
        <taxon>Actinomycetota</taxon>
        <taxon>Thermoleophilia</taxon>
        <taxon>Solirubrobacterales</taxon>
        <taxon>Baekduiaceae</taxon>
        <taxon>Baekduia</taxon>
    </lineage>
</organism>
<keyword evidence="4" id="KW-1185">Reference proteome</keyword>
<dbReference type="Gene3D" id="1.10.3090.10">
    <property type="entry name" value="cca-adding enzyme, domain 2"/>
    <property type="match status" value="1"/>
</dbReference>
<protein>
    <submittedName>
        <fullName evidence="3">HD domain-containing protein</fullName>
    </submittedName>
</protein>
<feature type="domain" description="HD" evidence="2">
    <location>
        <begin position="32"/>
        <end position="180"/>
    </location>
</feature>
<dbReference type="Pfam" id="PF01966">
    <property type="entry name" value="HD"/>
    <property type="match status" value="1"/>
</dbReference>
<dbReference type="PANTHER" id="PTHR47545:SF2">
    <property type="entry name" value="CC-ADDING TRNA NUCLEOTIDYLTRANSFERASE"/>
    <property type="match status" value="1"/>
</dbReference>
<dbReference type="GO" id="GO:0000166">
    <property type="term" value="F:nucleotide binding"/>
    <property type="evidence" value="ECO:0007669"/>
    <property type="project" value="UniProtKB-KW"/>
</dbReference>
<evidence type="ECO:0000259" key="2">
    <source>
        <dbReference type="Pfam" id="PF01966"/>
    </source>
</evidence>
<dbReference type="InterPro" id="IPR003607">
    <property type="entry name" value="HD/PDEase_dom"/>
</dbReference>
<dbReference type="AlphaFoldDB" id="A0A5B8UCC4"/>
<dbReference type="CDD" id="cd00077">
    <property type="entry name" value="HDc"/>
    <property type="match status" value="1"/>
</dbReference>
<sequence>MDRLGLTPHVLPELSDLRGVEQNRYHHLDVHDHTLAVLEETVALQRDPGAALGAELAASVRAHLEQPLADELTRGDALRLGALLHDSAKPETQTRHADGSVLGFPGHADLGADRSRAALARLRTSERLRAHVAALARHHLRLGYLVHEAPLDLRTIHRYLVATDPVEVDVSLLSVADRLATRGRNAEGAIAGHLEVARVVLPHALAWATGRPAPLVRGDALAAELGRAPGPWTGELLAQLAEARFAGEIATPQEALALARRLAASGG</sequence>
<gene>
    <name evidence="3" type="ORF">FSW04_21710</name>
</gene>
<evidence type="ECO:0000256" key="1">
    <source>
        <dbReference type="ARBA" id="ARBA00022741"/>
    </source>
</evidence>
<accession>A0A5B8UCC4</accession>
<dbReference type="EMBL" id="CP042430">
    <property type="protein sequence ID" value="QEC50869.1"/>
    <property type="molecule type" value="Genomic_DNA"/>
</dbReference>
<dbReference type="PANTHER" id="PTHR47545">
    <property type="entry name" value="MULTIFUNCTIONAL CCA PROTEIN"/>
    <property type="match status" value="1"/>
</dbReference>
<evidence type="ECO:0000313" key="3">
    <source>
        <dbReference type="EMBL" id="QEC50869.1"/>
    </source>
</evidence>
<evidence type="ECO:0000313" key="4">
    <source>
        <dbReference type="Proteomes" id="UP000321805"/>
    </source>
</evidence>
<dbReference type="OrthoDB" id="9805698at2"/>
<dbReference type="SUPFAM" id="SSF81891">
    <property type="entry name" value="Poly A polymerase C-terminal region-like"/>
    <property type="match status" value="1"/>
</dbReference>